<dbReference type="AlphaFoldDB" id="A0A8J7Z862"/>
<evidence type="ECO:0000313" key="2">
    <source>
        <dbReference type="Proteomes" id="UP000646053"/>
    </source>
</evidence>
<reference evidence="1" key="1">
    <citation type="submission" date="2019-12" db="EMBL/GenBank/DDBJ databases">
        <title>High-Quality draft genome sequences of three cyanobacteria isolated from the limestone walls of the Old Cathedral of Coimbra.</title>
        <authorList>
            <person name="Tiago I."/>
            <person name="Soares F."/>
            <person name="Portugal A."/>
        </authorList>
    </citation>
    <scope>NUCLEOTIDE SEQUENCE</scope>
    <source>
        <strain evidence="1">A</strain>
    </source>
</reference>
<keyword evidence="2" id="KW-1185">Reference proteome</keyword>
<sequence>MSDDPRGQALENLKWRAEWLFERYDLLLPSIDEFMPATVRRHVATRVAELRDALKNSEIPIEEVQRRFERLDSNLFVIRNSIIVDDLSG</sequence>
<dbReference type="RefSeq" id="WP_162425216.1">
    <property type="nucleotide sequence ID" value="NZ_WVIE01000037.1"/>
</dbReference>
<protein>
    <submittedName>
        <fullName evidence="1">Uncharacterized protein</fullName>
    </submittedName>
</protein>
<name>A0A8J7Z862_9CYAN</name>
<comment type="caution">
    <text evidence="1">The sequence shown here is derived from an EMBL/GenBank/DDBJ whole genome shotgun (WGS) entry which is preliminary data.</text>
</comment>
<accession>A0A8J7Z862</accession>
<proteinExistence type="predicted"/>
<dbReference type="EMBL" id="WVIE01000037">
    <property type="protein sequence ID" value="NDJ19691.1"/>
    <property type="molecule type" value="Genomic_DNA"/>
</dbReference>
<organism evidence="1 2">
    <name type="scientific">Myxacorys almedinensis A</name>
    <dbReference type="NCBI Taxonomy" id="2690445"/>
    <lineage>
        <taxon>Bacteria</taxon>
        <taxon>Bacillati</taxon>
        <taxon>Cyanobacteriota</taxon>
        <taxon>Cyanophyceae</taxon>
        <taxon>Leptolyngbyales</taxon>
        <taxon>Leptolyngbyaceae</taxon>
        <taxon>Myxacorys</taxon>
        <taxon>Myxacorys almedinensis</taxon>
    </lineage>
</organism>
<evidence type="ECO:0000313" key="1">
    <source>
        <dbReference type="EMBL" id="NDJ19691.1"/>
    </source>
</evidence>
<gene>
    <name evidence="1" type="ORF">GS601_20770</name>
</gene>
<dbReference type="Proteomes" id="UP000646053">
    <property type="component" value="Unassembled WGS sequence"/>
</dbReference>